<dbReference type="AlphaFoldDB" id="A0A067CB77"/>
<evidence type="ECO:0000259" key="6">
    <source>
        <dbReference type="PROSITE" id="PS50071"/>
    </source>
</evidence>
<dbReference type="InterPro" id="IPR050224">
    <property type="entry name" value="TALE_homeobox"/>
</dbReference>
<evidence type="ECO:0000256" key="4">
    <source>
        <dbReference type="PROSITE-ProRule" id="PRU00108"/>
    </source>
</evidence>
<dbReference type="GeneID" id="24129622"/>
<dbReference type="GO" id="GO:0003677">
    <property type="term" value="F:DNA binding"/>
    <property type="evidence" value="ECO:0007669"/>
    <property type="project" value="UniProtKB-UniRule"/>
</dbReference>
<protein>
    <recommendedName>
        <fullName evidence="6">Homeobox domain-containing protein</fullName>
    </recommendedName>
</protein>
<reference evidence="7 8" key="1">
    <citation type="journal article" date="2013" name="PLoS Genet.">
        <title>Distinctive expansion of potential virulence genes in the genome of the oomycete fish pathogen Saprolegnia parasitica.</title>
        <authorList>
            <person name="Jiang R.H."/>
            <person name="de Bruijn I."/>
            <person name="Haas B.J."/>
            <person name="Belmonte R."/>
            <person name="Lobach L."/>
            <person name="Christie J."/>
            <person name="van den Ackerveken G."/>
            <person name="Bottin A."/>
            <person name="Bulone V."/>
            <person name="Diaz-Moreno S.M."/>
            <person name="Dumas B."/>
            <person name="Fan L."/>
            <person name="Gaulin E."/>
            <person name="Govers F."/>
            <person name="Grenville-Briggs L.J."/>
            <person name="Horner N.R."/>
            <person name="Levin J.Z."/>
            <person name="Mammella M."/>
            <person name="Meijer H.J."/>
            <person name="Morris P."/>
            <person name="Nusbaum C."/>
            <person name="Oome S."/>
            <person name="Phillips A.J."/>
            <person name="van Rooyen D."/>
            <person name="Rzeszutek E."/>
            <person name="Saraiva M."/>
            <person name="Secombes C.J."/>
            <person name="Seidl M.F."/>
            <person name="Snel B."/>
            <person name="Stassen J.H."/>
            <person name="Sykes S."/>
            <person name="Tripathy S."/>
            <person name="van den Berg H."/>
            <person name="Vega-Arreguin J.C."/>
            <person name="Wawra S."/>
            <person name="Young S.K."/>
            <person name="Zeng Q."/>
            <person name="Dieguez-Uribeondo J."/>
            <person name="Russ C."/>
            <person name="Tyler B.M."/>
            <person name="van West P."/>
        </authorList>
    </citation>
    <scope>NUCLEOTIDE SEQUENCE [LARGE SCALE GENOMIC DNA]</scope>
    <source>
        <strain evidence="7 8">CBS 223.65</strain>
    </source>
</reference>
<dbReference type="RefSeq" id="XP_012201523.1">
    <property type="nucleotide sequence ID" value="XM_012346133.1"/>
</dbReference>
<feature type="compositionally biased region" description="Low complexity" evidence="5">
    <location>
        <begin position="13"/>
        <end position="22"/>
    </location>
</feature>
<dbReference type="SMART" id="SM00389">
    <property type="entry name" value="HOX"/>
    <property type="match status" value="1"/>
</dbReference>
<evidence type="ECO:0000256" key="3">
    <source>
        <dbReference type="ARBA" id="ARBA00023242"/>
    </source>
</evidence>
<dbReference type="VEuPathDB" id="FungiDB:SPRG_07346"/>
<keyword evidence="1 4" id="KW-0238">DNA-binding</keyword>
<evidence type="ECO:0000256" key="2">
    <source>
        <dbReference type="ARBA" id="ARBA00023155"/>
    </source>
</evidence>
<keyword evidence="2 4" id="KW-0371">Homeobox</keyword>
<sequence length="230" mass="24993">MTLPNHRPPPTAQPSSSAPNSPLEAATDTSSFGSEGSRDYEDATADTLLGPTTSITDDIASTLTHLAGDPVWAAMAPLFAPPMADLLRASSTKDARASKCLEELKNVLAASSATTRELCDRYMAALDQALEASPSTPKAAKKRTNLSKAAKRVLRTWFDAHFHHPYPTDEEKDVLSAQGGITIDQVNNWFINTRVREWKPKLHQILADNAAGNTHTLDAMLDKVKEPYKL</sequence>
<feature type="DNA-binding region" description="Homeobox" evidence="4">
    <location>
        <begin position="139"/>
        <end position="201"/>
    </location>
</feature>
<dbReference type="OMA" id="RTWFDAH"/>
<dbReference type="Gene3D" id="1.10.10.60">
    <property type="entry name" value="Homeodomain-like"/>
    <property type="match status" value="1"/>
</dbReference>
<feature type="region of interest" description="Disordered" evidence="5">
    <location>
        <begin position="1"/>
        <end position="40"/>
    </location>
</feature>
<evidence type="ECO:0000313" key="8">
    <source>
        <dbReference type="Proteomes" id="UP000030745"/>
    </source>
</evidence>
<name>A0A067CB77_SAPPC</name>
<dbReference type="GO" id="GO:0006355">
    <property type="term" value="P:regulation of DNA-templated transcription"/>
    <property type="evidence" value="ECO:0007669"/>
    <property type="project" value="InterPro"/>
</dbReference>
<feature type="domain" description="Homeobox" evidence="6">
    <location>
        <begin position="137"/>
        <end position="200"/>
    </location>
</feature>
<evidence type="ECO:0000256" key="1">
    <source>
        <dbReference type="ARBA" id="ARBA00023125"/>
    </source>
</evidence>
<comment type="subcellular location">
    <subcellularLocation>
        <location evidence="4">Nucleus</location>
    </subcellularLocation>
</comment>
<dbReference type="STRING" id="695850.A0A067CB77"/>
<dbReference type="Proteomes" id="UP000030745">
    <property type="component" value="Unassembled WGS sequence"/>
</dbReference>
<accession>A0A067CB77</accession>
<dbReference type="KEGG" id="spar:SPRG_07346"/>
<keyword evidence="8" id="KW-1185">Reference proteome</keyword>
<evidence type="ECO:0000256" key="5">
    <source>
        <dbReference type="SAM" id="MobiDB-lite"/>
    </source>
</evidence>
<keyword evidence="3 4" id="KW-0539">Nucleus</keyword>
<dbReference type="PANTHER" id="PTHR11850">
    <property type="entry name" value="HOMEOBOX PROTEIN TRANSCRIPTION FACTORS"/>
    <property type="match status" value="1"/>
</dbReference>
<feature type="compositionally biased region" description="Pro residues" evidence="5">
    <location>
        <begin position="1"/>
        <end position="12"/>
    </location>
</feature>
<dbReference type="GO" id="GO:0005634">
    <property type="term" value="C:nucleus"/>
    <property type="evidence" value="ECO:0007669"/>
    <property type="project" value="UniProtKB-SubCell"/>
</dbReference>
<dbReference type="PROSITE" id="PS50071">
    <property type="entry name" value="HOMEOBOX_2"/>
    <property type="match status" value="1"/>
</dbReference>
<dbReference type="SUPFAM" id="SSF46689">
    <property type="entry name" value="Homeodomain-like"/>
    <property type="match status" value="1"/>
</dbReference>
<dbReference type="CDD" id="cd00086">
    <property type="entry name" value="homeodomain"/>
    <property type="match status" value="1"/>
</dbReference>
<organism evidence="7 8">
    <name type="scientific">Saprolegnia parasitica (strain CBS 223.65)</name>
    <dbReference type="NCBI Taxonomy" id="695850"/>
    <lineage>
        <taxon>Eukaryota</taxon>
        <taxon>Sar</taxon>
        <taxon>Stramenopiles</taxon>
        <taxon>Oomycota</taxon>
        <taxon>Saprolegniomycetes</taxon>
        <taxon>Saprolegniales</taxon>
        <taxon>Saprolegniaceae</taxon>
        <taxon>Saprolegnia</taxon>
    </lineage>
</organism>
<dbReference type="EMBL" id="KK583215">
    <property type="protein sequence ID" value="KDO27718.1"/>
    <property type="molecule type" value="Genomic_DNA"/>
</dbReference>
<dbReference type="InterPro" id="IPR008422">
    <property type="entry name" value="KN_HD"/>
</dbReference>
<dbReference type="InterPro" id="IPR009057">
    <property type="entry name" value="Homeodomain-like_sf"/>
</dbReference>
<dbReference type="InterPro" id="IPR001356">
    <property type="entry name" value="HD"/>
</dbReference>
<gene>
    <name evidence="7" type="ORF">SPRG_07346</name>
</gene>
<dbReference type="OrthoDB" id="10056939at2759"/>
<evidence type="ECO:0000313" key="7">
    <source>
        <dbReference type="EMBL" id="KDO27718.1"/>
    </source>
</evidence>
<proteinExistence type="predicted"/>
<dbReference type="Pfam" id="PF05920">
    <property type="entry name" value="Homeobox_KN"/>
    <property type="match status" value="1"/>
</dbReference>